<comment type="caution">
    <text evidence="1">The sequence shown here is derived from an EMBL/GenBank/DDBJ whole genome shotgun (WGS) entry which is preliminary data.</text>
</comment>
<dbReference type="AlphaFoldDB" id="A0AA41Y592"/>
<evidence type="ECO:0000313" key="2">
    <source>
        <dbReference type="Proteomes" id="UP001163821"/>
    </source>
</evidence>
<evidence type="ECO:0000313" key="1">
    <source>
        <dbReference type="EMBL" id="MCW0481123.1"/>
    </source>
</evidence>
<reference evidence="1" key="1">
    <citation type="submission" date="2022-10" db="EMBL/GenBank/DDBJ databases">
        <title>Gaoshiqiia sediminis gen. nov., sp. nov., isolated from coastal sediment.</title>
        <authorList>
            <person name="Yu W.X."/>
            <person name="Mu D.S."/>
            <person name="Du J.Z."/>
            <person name="Liang Y.Q."/>
        </authorList>
    </citation>
    <scope>NUCLEOTIDE SEQUENCE</scope>
    <source>
        <strain evidence="1">A06</strain>
    </source>
</reference>
<dbReference type="Pfam" id="PF14907">
    <property type="entry name" value="NTP_transf_5"/>
    <property type="match status" value="1"/>
</dbReference>
<keyword evidence="2" id="KW-1185">Reference proteome</keyword>
<dbReference type="RefSeq" id="WP_282589728.1">
    <property type="nucleotide sequence ID" value="NZ_JAPAAF010000001.1"/>
</dbReference>
<accession>A0AA41Y592</accession>
<dbReference type="Proteomes" id="UP001163821">
    <property type="component" value="Unassembled WGS sequence"/>
</dbReference>
<name>A0AA41Y592_9BACT</name>
<proteinExistence type="predicted"/>
<gene>
    <name evidence="1" type="ORF">N2K84_00170</name>
</gene>
<protein>
    <submittedName>
        <fullName evidence="1">Nucleotidyltransferase family protein</fullName>
    </submittedName>
</protein>
<dbReference type="InterPro" id="IPR039498">
    <property type="entry name" value="NTP_transf_5"/>
</dbReference>
<organism evidence="1 2">
    <name type="scientific">Gaoshiqia sediminis</name>
    <dbReference type="NCBI Taxonomy" id="2986998"/>
    <lineage>
        <taxon>Bacteria</taxon>
        <taxon>Pseudomonadati</taxon>
        <taxon>Bacteroidota</taxon>
        <taxon>Bacteroidia</taxon>
        <taxon>Marinilabiliales</taxon>
        <taxon>Prolixibacteraceae</taxon>
        <taxon>Gaoshiqia</taxon>
    </lineage>
</organism>
<sequence length="376" mass="44121">MTDKELFFFAAKCLALDENTGFKNEIISNAQSGRVDWQDFVALCSNHLILPAIFIKFKTHRILEHLPNELTDYLQEVYELNEVRNRGILDQLHEIVDELNKRGIAPIFLKGAAYLLDGLFPIIGERMLGDIDFLVEEKNYLLSASLLKQAGYQEVKETPEYKDINTFKHYPLLFHPAHAATVEIHRIPTDESFLGWFNAEILDREKIVPASLTGCFVLSDKHKIVHNFIHSQLSNEGFLYGTVSLREIYDVYLLSKRFPLERVLPEIKSKQKAIAYFALARNLLGLDDSFFRQKNLAYRILRKRLALHIGSRRFYNFSRGLIFIFQRIFSGYFGQILKAIYSKQKRQYLSRRIRSRKWYGDHVRLYTGFFRHRKNK</sequence>
<dbReference type="EMBL" id="JAPAAF010000001">
    <property type="protein sequence ID" value="MCW0481123.1"/>
    <property type="molecule type" value="Genomic_DNA"/>
</dbReference>